<evidence type="ECO:0000256" key="2">
    <source>
        <dbReference type="SAM" id="Phobius"/>
    </source>
</evidence>
<feature type="transmembrane region" description="Helical" evidence="2">
    <location>
        <begin position="34"/>
        <end position="53"/>
    </location>
</feature>
<protein>
    <recommendedName>
        <fullName evidence="5">Cytochrome P450</fullName>
    </recommendedName>
</protein>
<dbReference type="Pfam" id="PF00067">
    <property type="entry name" value="p450"/>
    <property type="match status" value="1"/>
</dbReference>
<dbReference type="PRINTS" id="PR00463">
    <property type="entry name" value="EP450I"/>
</dbReference>
<dbReference type="InterPro" id="IPR002401">
    <property type="entry name" value="Cyt_P450_E_grp-I"/>
</dbReference>
<dbReference type="AlphaFoldDB" id="A0A9N9QDX1"/>
<dbReference type="PANTHER" id="PTHR24306">
    <property type="match status" value="1"/>
</dbReference>
<keyword evidence="4" id="KW-1185">Reference proteome</keyword>
<organism evidence="3 4">
    <name type="scientific">Hymenoscyphus albidus</name>
    <dbReference type="NCBI Taxonomy" id="595503"/>
    <lineage>
        <taxon>Eukaryota</taxon>
        <taxon>Fungi</taxon>
        <taxon>Dikarya</taxon>
        <taxon>Ascomycota</taxon>
        <taxon>Pezizomycotina</taxon>
        <taxon>Leotiomycetes</taxon>
        <taxon>Helotiales</taxon>
        <taxon>Helotiaceae</taxon>
        <taxon>Hymenoscyphus</taxon>
    </lineage>
</organism>
<dbReference type="GO" id="GO:0020037">
    <property type="term" value="F:heme binding"/>
    <property type="evidence" value="ECO:0007669"/>
    <property type="project" value="InterPro"/>
</dbReference>
<dbReference type="OrthoDB" id="3366823at2759"/>
<accession>A0A9N9QDX1</accession>
<dbReference type="EMBL" id="CAJVRM010000749">
    <property type="protein sequence ID" value="CAG8984016.1"/>
    <property type="molecule type" value="Genomic_DNA"/>
</dbReference>
<dbReference type="InterPro" id="IPR001128">
    <property type="entry name" value="Cyt_P450"/>
</dbReference>
<sequence>MPDDFYDPVTNVTISIPPWSTRLWESVKHPDPNVLLAMVLGPLLMLLITRYLSGRPREGSGKERSAWMLPYWIPFLGHGFHFLWDPVSLFKEAREQSPHSIFSLYLGGTTHNIISDPKLVQRFVMAQRESHVQFTPVARTIVQRFFGLPKSSKEKYDKAWEELNSSFSYIARDPFFGTLLNGTVKNIENNVSHMISFVDTAIDLEPWEKWGNASYISDEETEIDFAAMIRDVMGHCSVPVIYGSAFIEKFPNVLHDVYEMDKGMPYFLMGFPSWFPWPSVLKAHIARNRVWQALDDQQRAFDDLSEGKEIDYSWGDLDDVSDFSKRRHEIYRKYGFEVRERGEFTTLWALIINSSLLVYWHLLYILSTPDLLSRLRTEIAPYATVEKPLSIGKISEAPRLSINHEGLAKNCHLFKSTYFEALRLTDQPWSVRKVSNDVVISGDGGEEEENGENGEKYVMREGEYITMPHDLHMRDPIYFVNPEKFEPERFLERDEEGNGRAEMGSIRPYGGGVSQCKGRGLAERECISLVAGIIAFWDIELVDKKKGWVVPPQVKTTAVARPLFDTRVRIRRRKFEWEV</sequence>
<dbReference type="Gene3D" id="1.10.630.10">
    <property type="entry name" value="Cytochrome P450"/>
    <property type="match status" value="1"/>
</dbReference>
<dbReference type="GO" id="GO:0005506">
    <property type="term" value="F:iron ion binding"/>
    <property type="evidence" value="ECO:0007669"/>
    <property type="project" value="InterPro"/>
</dbReference>
<keyword evidence="2" id="KW-1133">Transmembrane helix</keyword>
<evidence type="ECO:0000313" key="3">
    <source>
        <dbReference type="EMBL" id="CAG8984016.1"/>
    </source>
</evidence>
<comment type="cofactor">
    <cofactor evidence="1">
        <name>heme</name>
        <dbReference type="ChEBI" id="CHEBI:30413"/>
    </cofactor>
</comment>
<feature type="transmembrane region" description="Helical" evidence="2">
    <location>
        <begin position="65"/>
        <end position="84"/>
    </location>
</feature>
<keyword evidence="1" id="KW-0349">Heme</keyword>
<evidence type="ECO:0000256" key="1">
    <source>
        <dbReference type="PIRSR" id="PIRSR602401-1"/>
    </source>
</evidence>
<feature type="binding site" description="axial binding residue" evidence="1">
    <location>
        <position position="516"/>
    </location>
    <ligand>
        <name>heme</name>
        <dbReference type="ChEBI" id="CHEBI:30413"/>
    </ligand>
    <ligandPart>
        <name>Fe</name>
        <dbReference type="ChEBI" id="CHEBI:18248"/>
    </ligandPart>
</feature>
<keyword evidence="1" id="KW-0408">Iron</keyword>
<dbReference type="GO" id="GO:0004497">
    <property type="term" value="F:monooxygenase activity"/>
    <property type="evidence" value="ECO:0007669"/>
    <property type="project" value="InterPro"/>
</dbReference>
<evidence type="ECO:0000313" key="4">
    <source>
        <dbReference type="Proteomes" id="UP000701801"/>
    </source>
</evidence>
<keyword evidence="2" id="KW-0472">Membrane</keyword>
<keyword evidence="1" id="KW-0479">Metal-binding</keyword>
<comment type="caution">
    <text evidence="3">The sequence shown here is derived from an EMBL/GenBank/DDBJ whole genome shotgun (WGS) entry which is preliminary data.</text>
</comment>
<dbReference type="PANTHER" id="PTHR24306:SF7">
    <property type="entry name" value="AHBB"/>
    <property type="match status" value="1"/>
</dbReference>
<name>A0A9N9QDX1_9HELO</name>
<gene>
    <name evidence="3" type="ORF">HYALB_00002956</name>
</gene>
<reference evidence="3" key="1">
    <citation type="submission" date="2021-07" db="EMBL/GenBank/DDBJ databases">
        <authorList>
            <person name="Durling M."/>
        </authorList>
    </citation>
    <scope>NUCLEOTIDE SEQUENCE</scope>
</reference>
<keyword evidence="2" id="KW-0812">Transmembrane</keyword>
<evidence type="ECO:0008006" key="5">
    <source>
        <dbReference type="Google" id="ProtNLM"/>
    </source>
</evidence>
<proteinExistence type="predicted"/>
<dbReference type="GO" id="GO:0016705">
    <property type="term" value="F:oxidoreductase activity, acting on paired donors, with incorporation or reduction of molecular oxygen"/>
    <property type="evidence" value="ECO:0007669"/>
    <property type="project" value="InterPro"/>
</dbReference>
<dbReference type="Proteomes" id="UP000701801">
    <property type="component" value="Unassembled WGS sequence"/>
</dbReference>
<dbReference type="CDD" id="cd11040">
    <property type="entry name" value="CYP7_CYP8-like"/>
    <property type="match status" value="1"/>
</dbReference>
<dbReference type="SUPFAM" id="SSF48264">
    <property type="entry name" value="Cytochrome P450"/>
    <property type="match status" value="1"/>
</dbReference>
<dbReference type="InterPro" id="IPR036396">
    <property type="entry name" value="Cyt_P450_sf"/>
</dbReference>